<name>A0A9D4N8Y7_DREPO</name>
<keyword evidence="1" id="KW-1133">Transmembrane helix</keyword>
<gene>
    <name evidence="2" type="ORF">DPMN_016047</name>
</gene>
<keyword evidence="1" id="KW-0812">Transmembrane</keyword>
<proteinExistence type="predicted"/>
<feature type="transmembrane region" description="Helical" evidence="1">
    <location>
        <begin position="67"/>
        <end position="85"/>
    </location>
</feature>
<evidence type="ECO:0000313" key="3">
    <source>
        <dbReference type="Proteomes" id="UP000828390"/>
    </source>
</evidence>
<keyword evidence="1" id="KW-0472">Membrane</keyword>
<reference evidence="2" key="2">
    <citation type="submission" date="2020-11" db="EMBL/GenBank/DDBJ databases">
        <authorList>
            <person name="McCartney M.A."/>
            <person name="Auch B."/>
            <person name="Kono T."/>
            <person name="Mallez S."/>
            <person name="Becker A."/>
            <person name="Gohl D.M."/>
            <person name="Silverstein K.A.T."/>
            <person name="Koren S."/>
            <person name="Bechman K.B."/>
            <person name="Herman A."/>
            <person name="Abrahante J.E."/>
            <person name="Garbe J."/>
        </authorList>
    </citation>
    <scope>NUCLEOTIDE SEQUENCE</scope>
    <source>
        <strain evidence="2">Duluth1</strain>
        <tissue evidence="2">Whole animal</tissue>
    </source>
</reference>
<feature type="transmembrane region" description="Helical" evidence="1">
    <location>
        <begin position="12"/>
        <end position="32"/>
    </location>
</feature>
<dbReference type="EMBL" id="JAIWYP010000001">
    <property type="protein sequence ID" value="KAH3891937.1"/>
    <property type="molecule type" value="Genomic_DNA"/>
</dbReference>
<accession>A0A9D4N8Y7</accession>
<organism evidence="2 3">
    <name type="scientific">Dreissena polymorpha</name>
    <name type="common">Zebra mussel</name>
    <name type="synonym">Mytilus polymorpha</name>
    <dbReference type="NCBI Taxonomy" id="45954"/>
    <lineage>
        <taxon>Eukaryota</taxon>
        <taxon>Metazoa</taxon>
        <taxon>Spiralia</taxon>
        <taxon>Lophotrochozoa</taxon>
        <taxon>Mollusca</taxon>
        <taxon>Bivalvia</taxon>
        <taxon>Autobranchia</taxon>
        <taxon>Heteroconchia</taxon>
        <taxon>Euheterodonta</taxon>
        <taxon>Imparidentia</taxon>
        <taxon>Neoheterodontei</taxon>
        <taxon>Myida</taxon>
        <taxon>Dreissenoidea</taxon>
        <taxon>Dreissenidae</taxon>
        <taxon>Dreissena</taxon>
    </lineage>
</organism>
<keyword evidence="3" id="KW-1185">Reference proteome</keyword>
<dbReference type="AlphaFoldDB" id="A0A9D4N8Y7"/>
<comment type="caution">
    <text evidence="2">The sequence shown here is derived from an EMBL/GenBank/DDBJ whole genome shotgun (WGS) entry which is preliminary data.</text>
</comment>
<evidence type="ECO:0000313" key="2">
    <source>
        <dbReference type="EMBL" id="KAH3891937.1"/>
    </source>
</evidence>
<sequence length="86" mass="9301">MLEPSTGKTPAVIFVVIYAVELLGIVVFQLCLPSMARTCYPVGSLSENSCSPSSPSEYKHRQKQNSAQFTFISQFVCVLLGIVGVS</sequence>
<evidence type="ECO:0000256" key="1">
    <source>
        <dbReference type="SAM" id="Phobius"/>
    </source>
</evidence>
<dbReference type="Proteomes" id="UP000828390">
    <property type="component" value="Unassembled WGS sequence"/>
</dbReference>
<reference evidence="2" key="1">
    <citation type="journal article" date="2019" name="bioRxiv">
        <title>The Genome of the Zebra Mussel, Dreissena polymorpha: A Resource for Invasive Species Research.</title>
        <authorList>
            <person name="McCartney M.A."/>
            <person name="Auch B."/>
            <person name="Kono T."/>
            <person name="Mallez S."/>
            <person name="Zhang Y."/>
            <person name="Obille A."/>
            <person name="Becker A."/>
            <person name="Abrahante J.E."/>
            <person name="Garbe J."/>
            <person name="Badalamenti J.P."/>
            <person name="Herman A."/>
            <person name="Mangelson H."/>
            <person name="Liachko I."/>
            <person name="Sullivan S."/>
            <person name="Sone E.D."/>
            <person name="Koren S."/>
            <person name="Silverstein K.A.T."/>
            <person name="Beckman K.B."/>
            <person name="Gohl D.M."/>
        </authorList>
    </citation>
    <scope>NUCLEOTIDE SEQUENCE</scope>
    <source>
        <strain evidence="2">Duluth1</strain>
        <tissue evidence="2">Whole animal</tissue>
    </source>
</reference>
<protein>
    <submittedName>
        <fullName evidence="2">Uncharacterized protein</fullName>
    </submittedName>
</protein>